<comment type="similarity">
    <text evidence="4">Belongs to the alkaline phosphatase family.</text>
</comment>
<dbReference type="EMBL" id="CP013118">
    <property type="protein sequence ID" value="ALO17515.1"/>
    <property type="molecule type" value="Genomic_DNA"/>
</dbReference>
<dbReference type="CDD" id="cd16012">
    <property type="entry name" value="ALP"/>
    <property type="match status" value="1"/>
</dbReference>
<feature type="binding site" evidence="3">
    <location>
        <position position="314"/>
    </location>
    <ligand>
        <name>Zn(2+)</name>
        <dbReference type="ChEBI" id="CHEBI:29105"/>
        <label>2</label>
    </ligand>
</feature>
<feature type="binding site" evidence="3">
    <location>
        <position position="41"/>
    </location>
    <ligand>
        <name>Zn(2+)</name>
        <dbReference type="ChEBI" id="CHEBI:29105"/>
        <label>2</label>
    </ligand>
</feature>
<feature type="signal peptide" evidence="6">
    <location>
        <begin position="1"/>
        <end position="21"/>
    </location>
</feature>
<dbReference type="KEGG" id="blq:L21SP5_03924"/>
<proteinExistence type="inferred from homology"/>
<sequence length="467" mass="51436" precursor="true">MRISKLIPALLAIVIIFGSCQTDTQSNESQSAKYVFYFIGDGVSLPQLSLTEAYLAQKSGQKGMKQLNQSQLEAHGWFYTHADNRFITGSAAAGTALSTGYKTSINTIAKSADRTQNYKSIAYKAKEAGMKVGIISTVSINHATPAAFYANANERSSYYEIADQMFASGFDLFAGGGIKDSKGEQEDLPDLYEKKAQLKILQKNADFLNAEPGNLPLYFSHERLQGGAAMPFAIDMDESDVTLQEVTKKSIELLKNPEGFFMMIEGGKIDWACHANDAATTIFGMVDFDNAIGEALHFAEKHPDETLIVVLGDHETGGLTLGNDDMHYETKFAILQHQKKSHEALEREIEQLIQQDGTLEEAMQFIDENLGLGTKIELTKAEEERLRESWKASTGYSGQNVELLYSSVHEFLYEAIKIQNRKAGVGWTSTSHTGLPVVVHAHGVGATHFDGILDNTDIPKLIEKIIK</sequence>
<keyword evidence="3" id="KW-0862">Zinc</keyword>
<dbReference type="GO" id="GO:0004035">
    <property type="term" value="F:alkaline phosphatase activity"/>
    <property type="evidence" value="ECO:0007669"/>
    <property type="project" value="UniProtKB-EC"/>
</dbReference>
<feature type="binding site" evidence="3">
    <location>
        <position position="313"/>
    </location>
    <ligand>
        <name>Zn(2+)</name>
        <dbReference type="ChEBI" id="CHEBI:29105"/>
        <label>2</label>
    </ligand>
</feature>
<keyword evidence="1" id="KW-0597">Phosphoprotein</keyword>
<feature type="binding site" evidence="3">
    <location>
        <position position="270"/>
    </location>
    <ligand>
        <name>Zn(2+)</name>
        <dbReference type="ChEBI" id="CHEBI:29105"/>
        <label>2</label>
    </ligand>
</feature>
<feature type="active site" description="Phosphoserine intermediate" evidence="2">
    <location>
        <position position="90"/>
    </location>
</feature>
<name>A0A0S2I5R8_9BACT</name>
<dbReference type="PANTHER" id="PTHR11596:SF5">
    <property type="entry name" value="ALKALINE PHOSPHATASE"/>
    <property type="match status" value="1"/>
</dbReference>
<dbReference type="AlphaFoldDB" id="A0A0S2I5R8"/>
<dbReference type="PROSITE" id="PS51257">
    <property type="entry name" value="PROKAR_LIPOPROTEIN"/>
    <property type="match status" value="1"/>
</dbReference>
<dbReference type="Gene3D" id="1.10.60.40">
    <property type="match status" value="1"/>
</dbReference>
<keyword evidence="8" id="KW-1185">Reference proteome</keyword>
<keyword evidence="3" id="KW-0460">Magnesium</keyword>
<evidence type="ECO:0000256" key="3">
    <source>
        <dbReference type="PIRSR" id="PIRSR601952-2"/>
    </source>
</evidence>
<accession>A0A0S2I5R8</accession>
<evidence type="ECO:0000256" key="1">
    <source>
        <dbReference type="ARBA" id="ARBA00022553"/>
    </source>
</evidence>
<keyword evidence="3" id="KW-0479">Metal-binding</keyword>
<evidence type="ECO:0000313" key="8">
    <source>
        <dbReference type="Proteomes" id="UP000064893"/>
    </source>
</evidence>
<keyword evidence="5" id="KW-0175">Coiled coil</keyword>
<evidence type="ECO:0000313" key="7">
    <source>
        <dbReference type="EMBL" id="ALO17515.1"/>
    </source>
</evidence>
<feature type="binding site" evidence="3">
    <location>
        <position position="144"/>
    </location>
    <ligand>
        <name>Mg(2+)</name>
        <dbReference type="ChEBI" id="CHEBI:18420"/>
    </ligand>
</feature>
<dbReference type="Pfam" id="PF00245">
    <property type="entry name" value="Alk_phosphatase"/>
    <property type="match status" value="1"/>
</dbReference>
<dbReference type="Gene3D" id="3.40.720.10">
    <property type="entry name" value="Alkaline Phosphatase, subunit A"/>
    <property type="match status" value="1"/>
</dbReference>
<comment type="cofactor">
    <cofactor evidence="3">
        <name>Mg(2+)</name>
        <dbReference type="ChEBI" id="CHEBI:18420"/>
    </cofactor>
    <text evidence="3">Binds 1 Mg(2+) ion.</text>
</comment>
<reference evidence="7 8" key="1">
    <citation type="submission" date="2015-11" db="EMBL/GenBank/DDBJ databases">
        <title>Description and complete genome sequence of a novel strain predominating in hypersaline microbial mats and representing a new family of the Bacteriodetes phylum.</title>
        <authorList>
            <person name="Spring S."/>
            <person name="Bunk B."/>
            <person name="Sproer C."/>
            <person name="Klenk H.-P."/>
        </authorList>
    </citation>
    <scope>NUCLEOTIDE SEQUENCE [LARGE SCALE GENOMIC DNA]</scope>
    <source>
        <strain evidence="7 8">L21-Spi-D4</strain>
    </source>
</reference>
<keyword evidence="7" id="KW-0378">Hydrolase</keyword>
<dbReference type="EC" id="3.1.3.1" evidence="7"/>
<dbReference type="PRINTS" id="PR00113">
    <property type="entry name" value="ALKPHPHTASE"/>
</dbReference>
<keyword evidence="6" id="KW-0732">Signal</keyword>
<dbReference type="Proteomes" id="UP000064893">
    <property type="component" value="Chromosome"/>
</dbReference>
<dbReference type="GO" id="GO:0046872">
    <property type="term" value="F:metal ion binding"/>
    <property type="evidence" value="ECO:0007669"/>
    <property type="project" value="UniProtKB-KW"/>
</dbReference>
<dbReference type="SUPFAM" id="SSF53649">
    <property type="entry name" value="Alkaline phosphatase-like"/>
    <property type="match status" value="1"/>
</dbReference>
<gene>
    <name evidence="7" type="primary">phoA</name>
    <name evidence="7" type="ORF">L21SP5_03924</name>
</gene>
<feature type="chain" id="PRO_5006599595" evidence="6">
    <location>
        <begin position="22"/>
        <end position="467"/>
    </location>
</feature>
<protein>
    <submittedName>
        <fullName evidence="7">Alkaline phosphatase 4</fullName>
        <ecNumber evidence="7">3.1.3.1</ecNumber>
    </submittedName>
</protein>
<feature type="binding site" evidence="3">
    <location>
        <position position="265"/>
    </location>
    <ligand>
        <name>Mg(2+)</name>
        <dbReference type="ChEBI" id="CHEBI:18420"/>
    </ligand>
</feature>
<evidence type="ECO:0000256" key="2">
    <source>
        <dbReference type="PIRSR" id="PIRSR601952-1"/>
    </source>
</evidence>
<evidence type="ECO:0000256" key="5">
    <source>
        <dbReference type="SAM" id="Coils"/>
    </source>
</evidence>
<organism evidence="7 8">
    <name type="scientific">Salinivirga cyanobacteriivorans</name>
    <dbReference type="NCBI Taxonomy" id="1307839"/>
    <lineage>
        <taxon>Bacteria</taxon>
        <taxon>Pseudomonadati</taxon>
        <taxon>Bacteroidota</taxon>
        <taxon>Bacteroidia</taxon>
        <taxon>Bacteroidales</taxon>
        <taxon>Salinivirgaceae</taxon>
        <taxon>Salinivirga</taxon>
    </lineage>
</organism>
<evidence type="ECO:0000256" key="6">
    <source>
        <dbReference type="SAM" id="SignalP"/>
    </source>
</evidence>
<feature type="binding site" evidence="3">
    <location>
        <position position="41"/>
    </location>
    <ligand>
        <name>Mg(2+)</name>
        <dbReference type="ChEBI" id="CHEBI:18420"/>
    </ligand>
</feature>
<feature type="binding site" evidence="3">
    <location>
        <position position="432"/>
    </location>
    <ligand>
        <name>Zn(2+)</name>
        <dbReference type="ChEBI" id="CHEBI:29105"/>
        <label>2</label>
    </ligand>
</feature>
<dbReference type="SMART" id="SM00098">
    <property type="entry name" value="alkPPc"/>
    <property type="match status" value="1"/>
</dbReference>
<dbReference type="InterPro" id="IPR017850">
    <property type="entry name" value="Alkaline_phosphatase_core_sf"/>
</dbReference>
<feature type="binding site" evidence="3">
    <location>
        <position position="142"/>
    </location>
    <ligand>
        <name>Mg(2+)</name>
        <dbReference type="ChEBI" id="CHEBI:18420"/>
    </ligand>
</feature>
<feature type="coiled-coil region" evidence="5">
    <location>
        <begin position="335"/>
        <end position="362"/>
    </location>
</feature>
<evidence type="ECO:0000256" key="4">
    <source>
        <dbReference type="RuleBase" id="RU003946"/>
    </source>
</evidence>
<comment type="cofactor">
    <cofactor evidence="3">
        <name>Zn(2+)</name>
        <dbReference type="ChEBI" id="CHEBI:29105"/>
    </cofactor>
    <text evidence="3">Binds 2 Zn(2+) ions.</text>
</comment>
<dbReference type="OrthoDB" id="9794455at2"/>
<dbReference type="RefSeq" id="WP_057954770.1">
    <property type="nucleotide sequence ID" value="NZ_CP013118.1"/>
</dbReference>
<feature type="binding site" evidence="3">
    <location>
        <position position="274"/>
    </location>
    <ligand>
        <name>Zn(2+)</name>
        <dbReference type="ChEBI" id="CHEBI:29105"/>
        <label>2</label>
    </ligand>
</feature>
<dbReference type="InterPro" id="IPR001952">
    <property type="entry name" value="Alkaline_phosphatase"/>
</dbReference>
<dbReference type="PANTHER" id="PTHR11596">
    <property type="entry name" value="ALKALINE PHOSPHATASE"/>
    <property type="match status" value="1"/>
</dbReference>
<dbReference type="STRING" id="1307839.L21SP5_03924"/>
<dbReference type="PATRIC" id="fig|1307839.3.peg.4190"/>